<dbReference type="NCBIfam" id="TIGR00506">
    <property type="entry name" value="ribB"/>
    <property type="match status" value="1"/>
</dbReference>
<name>A0AAV3UGC9_9EURY</name>
<evidence type="ECO:0000256" key="3">
    <source>
        <dbReference type="ARBA" id="ARBA00022842"/>
    </source>
</evidence>
<evidence type="ECO:0000256" key="6">
    <source>
        <dbReference type="RuleBase" id="RU003843"/>
    </source>
</evidence>
<dbReference type="Proteomes" id="UP001501729">
    <property type="component" value="Unassembled WGS sequence"/>
</dbReference>
<dbReference type="PANTHER" id="PTHR21327:SF46">
    <property type="entry name" value="3,4-DIHYDROXY-2-BUTANONE 4-PHOSPHATE SYNTHASE"/>
    <property type="match status" value="1"/>
</dbReference>
<dbReference type="GO" id="GO:0005829">
    <property type="term" value="C:cytosol"/>
    <property type="evidence" value="ECO:0007669"/>
    <property type="project" value="TreeGrafter"/>
</dbReference>
<dbReference type="RefSeq" id="WP_227776660.1">
    <property type="nucleotide sequence ID" value="NZ_BAABKX010000001.1"/>
</dbReference>
<comment type="function">
    <text evidence="6">Catalyzes the conversion of D-ribulose 5-phosphate to formate and 3,4-dihydroxy-2-butanone 4-phosphate.</text>
</comment>
<proteinExistence type="inferred from homology"/>
<evidence type="ECO:0000313" key="8">
    <source>
        <dbReference type="Proteomes" id="UP001501729"/>
    </source>
</evidence>
<keyword evidence="3 6" id="KW-0460">Magnesium</keyword>
<evidence type="ECO:0000256" key="2">
    <source>
        <dbReference type="ARBA" id="ARBA00022723"/>
    </source>
</evidence>
<comment type="subunit">
    <text evidence="6">Homodimer.</text>
</comment>
<keyword evidence="1 6" id="KW-0686">Riboflavin biosynthesis</keyword>
<keyword evidence="5 6" id="KW-0456">Lyase</keyword>
<dbReference type="InterPro" id="IPR000422">
    <property type="entry name" value="DHBP_synthase_RibB"/>
</dbReference>
<evidence type="ECO:0000256" key="4">
    <source>
        <dbReference type="ARBA" id="ARBA00023211"/>
    </source>
</evidence>
<dbReference type="EMBL" id="BAABKX010000001">
    <property type="protein sequence ID" value="GAA5047912.1"/>
    <property type="molecule type" value="Genomic_DNA"/>
</dbReference>
<comment type="cofactor">
    <cofactor evidence="6">
        <name>Mg(2+)</name>
        <dbReference type="ChEBI" id="CHEBI:18420"/>
    </cofactor>
    <cofactor evidence="6">
        <name>Mn(2+)</name>
        <dbReference type="ChEBI" id="CHEBI:29035"/>
    </cofactor>
    <text evidence="6">Binds 2 divalent metal cations per subunit. Magnesium or manganese.</text>
</comment>
<organism evidence="7 8">
    <name type="scientific">Haladaptatus pallidirubidus</name>
    <dbReference type="NCBI Taxonomy" id="1008152"/>
    <lineage>
        <taxon>Archaea</taxon>
        <taxon>Methanobacteriati</taxon>
        <taxon>Methanobacteriota</taxon>
        <taxon>Stenosarchaea group</taxon>
        <taxon>Halobacteria</taxon>
        <taxon>Halobacteriales</taxon>
        <taxon>Haladaptataceae</taxon>
        <taxon>Haladaptatus</taxon>
    </lineage>
</organism>
<dbReference type="PANTHER" id="PTHR21327">
    <property type="entry name" value="GTP CYCLOHYDROLASE II-RELATED"/>
    <property type="match status" value="1"/>
</dbReference>
<dbReference type="AlphaFoldDB" id="A0AAV3UGC9"/>
<keyword evidence="2 6" id="KW-0479">Metal-binding</keyword>
<dbReference type="GO" id="GO:0009231">
    <property type="term" value="P:riboflavin biosynthetic process"/>
    <property type="evidence" value="ECO:0007669"/>
    <property type="project" value="UniProtKB-KW"/>
</dbReference>
<keyword evidence="4 6" id="KW-0464">Manganese</keyword>
<dbReference type="GO" id="GO:0008686">
    <property type="term" value="F:3,4-dihydroxy-2-butanone-4-phosphate synthase activity"/>
    <property type="evidence" value="ECO:0007669"/>
    <property type="project" value="UniProtKB-EC"/>
</dbReference>
<dbReference type="SUPFAM" id="SSF55821">
    <property type="entry name" value="YrdC/RibB"/>
    <property type="match status" value="1"/>
</dbReference>
<evidence type="ECO:0000256" key="5">
    <source>
        <dbReference type="ARBA" id="ARBA00023239"/>
    </source>
</evidence>
<accession>A0AAV3UGC9</accession>
<gene>
    <name evidence="7" type="primary">ribB</name>
    <name evidence="7" type="ORF">GCM10025751_19060</name>
</gene>
<dbReference type="EC" id="4.1.99.12" evidence="6"/>
<dbReference type="InterPro" id="IPR017945">
    <property type="entry name" value="DHBP_synth_RibB-like_a/b_dom"/>
</dbReference>
<dbReference type="Pfam" id="PF00926">
    <property type="entry name" value="DHBP_synthase"/>
    <property type="match status" value="1"/>
</dbReference>
<evidence type="ECO:0000313" key="7">
    <source>
        <dbReference type="EMBL" id="GAA5047912.1"/>
    </source>
</evidence>
<dbReference type="GeneID" id="68612500"/>
<dbReference type="GO" id="GO:0046872">
    <property type="term" value="F:metal ion binding"/>
    <property type="evidence" value="ECO:0007669"/>
    <property type="project" value="UniProtKB-KW"/>
</dbReference>
<reference evidence="7 8" key="1">
    <citation type="journal article" date="2019" name="Int. J. Syst. Evol. Microbiol.">
        <title>The Global Catalogue of Microorganisms (GCM) 10K type strain sequencing project: providing services to taxonomists for standard genome sequencing and annotation.</title>
        <authorList>
            <consortium name="The Broad Institute Genomics Platform"/>
            <consortium name="The Broad Institute Genome Sequencing Center for Infectious Disease"/>
            <person name="Wu L."/>
            <person name="Ma J."/>
        </authorList>
    </citation>
    <scope>NUCLEOTIDE SEQUENCE [LARGE SCALE GENOMIC DNA]</scope>
    <source>
        <strain evidence="7 8">JCM 17504</strain>
    </source>
</reference>
<protein>
    <recommendedName>
        <fullName evidence="6">3,4-dihydroxy-2-butanone 4-phosphate synthase</fullName>
        <shortName evidence="6">DHBP synthase</shortName>
        <ecNumber evidence="6">4.1.99.12</ecNumber>
    </recommendedName>
</protein>
<evidence type="ECO:0000256" key="1">
    <source>
        <dbReference type="ARBA" id="ARBA00022619"/>
    </source>
</evidence>
<dbReference type="Gene3D" id="3.90.870.10">
    <property type="entry name" value="DHBP synthase"/>
    <property type="match status" value="1"/>
</dbReference>
<comment type="similarity">
    <text evidence="6">Belongs to the DHBP synthase family.</text>
</comment>
<comment type="caution">
    <text evidence="7">The sequence shown here is derived from an EMBL/GenBank/DDBJ whole genome shotgun (WGS) entry which is preliminary data.</text>
</comment>
<sequence length="219" mass="23379">MSQTTSATVAKATEAFQKGSPLLVHDAEDREGETDLIYPAQAVTPEAVSRLRNDAGGLICVALSHDVAQAFGLAYMDEIIDHPASEGHELGYDSRSSFSLTVNHRDTYTGITDDDRALTITELAHAASLADELDFADEFRAPGHVHLLRAAPGLLSERQGHTELGVALANAAELPPAVVVCEMLDDQTGGALSPDNARAYAERHDFPYLEGAQIIETLG</sequence>
<comment type="catalytic activity">
    <reaction evidence="6">
        <text>D-ribulose 5-phosphate = (2S)-2-hydroxy-3-oxobutyl phosphate + formate + H(+)</text>
        <dbReference type="Rhea" id="RHEA:18457"/>
        <dbReference type="ChEBI" id="CHEBI:15378"/>
        <dbReference type="ChEBI" id="CHEBI:15740"/>
        <dbReference type="ChEBI" id="CHEBI:58121"/>
        <dbReference type="ChEBI" id="CHEBI:58830"/>
        <dbReference type="EC" id="4.1.99.12"/>
    </reaction>
</comment>
<keyword evidence="8" id="KW-1185">Reference proteome</keyword>
<comment type="pathway">
    <text evidence="6">Cofactor biosynthesis; riboflavin biosynthesis; 2-hydroxy-3-oxobutyl phosphate from D-ribulose 5-phosphate: step 1/1.</text>
</comment>